<proteinExistence type="predicted"/>
<evidence type="ECO:0000313" key="2">
    <source>
        <dbReference type="Proteomes" id="UP000250235"/>
    </source>
</evidence>
<protein>
    <submittedName>
        <fullName evidence="1">Uncharacterized protein</fullName>
    </submittedName>
</protein>
<reference evidence="1 2" key="1">
    <citation type="journal article" date="2015" name="Proc. Natl. Acad. Sci. U.S.A.">
        <title>The resurrection genome of Boea hygrometrica: A blueprint for survival of dehydration.</title>
        <authorList>
            <person name="Xiao L."/>
            <person name="Yang G."/>
            <person name="Zhang L."/>
            <person name="Yang X."/>
            <person name="Zhao S."/>
            <person name="Ji Z."/>
            <person name="Zhou Q."/>
            <person name="Hu M."/>
            <person name="Wang Y."/>
            <person name="Chen M."/>
            <person name="Xu Y."/>
            <person name="Jin H."/>
            <person name="Xiao X."/>
            <person name="Hu G."/>
            <person name="Bao F."/>
            <person name="Hu Y."/>
            <person name="Wan P."/>
            <person name="Li L."/>
            <person name="Deng X."/>
            <person name="Kuang T."/>
            <person name="Xiang C."/>
            <person name="Zhu J.K."/>
            <person name="Oliver M.J."/>
            <person name="He Y."/>
        </authorList>
    </citation>
    <scope>NUCLEOTIDE SEQUENCE [LARGE SCALE GENOMIC DNA]</scope>
    <source>
        <strain evidence="2">cv. XS01</strain>
    </source>
</reference>
<keyword evidence="2" id="KW-1185">Reference proteome</keyword>
<accession>A0A2Z7B661</accession>
<dbReference type="EMBL" id="KV008776">
    <property type="protein sequence ID" value="KZV29994.1"/>
    <property type="molecule type" value="Genomic_DNA"/>
</dbReference>
<sequence length="83" mass="8824">MSNSSVLLVQANEGFMLPIVDLIRRSTAAYLLSAGFPMKLVGARCLDASEVTIDKHPSSISSISPAQASPHCSDLDIFMSTPD</sequence>
<dbReference type="Proteomes" id="UP000250235">
    <property type="component" value="Unassembled WGS sequence"/>
</dbReference>
<name>A0A2Z7B661_9LAMI</name>
<dbReference type="AlphaFoldDB" id="A0A2Z7B661"/>
<evidence type="ECO:0000313" key="1">
    <source>
        <dbReference type="EMBL" id="KZV29994.1"/>
    </source>
</evidence>
<gene>
    <name evidence="1" type="ORF">F511_27988</name>
</gene>
<organism evidence="1 2">
    <name type="scientific">Dorcoceras hygrometricum</name>
    <dbReference type="NCBI Taxonomy" id="472368"/>
    <lineage>
        <taxon>Eukaryota</taxon>
        <taxon>Viridiplantae</taxon>
        <taxon>Streptophyta</taxon>
        <taxon>Embryophyta</taxon>
        <taxon>Tracheophyta</taxon>
        <taxon>Spermatophyta</taxon>
        <taxon>Magnoliopsida</taxon>
        <taxon>eudicotyledons</taxon>
        <taxon>Gunneridae</taxon>
        <taxon>Pentapetalae</taxon>
        <taxon>asterids</taxon>
        <taxon>lamiids</taxon>
        <taxon>Lamiales</taxon>
        <taxon>Gesneriaceae</taxon>
        <taxon>Didymocarpoideae</taxon>
        <taxon>Trichosporeae</taxon>
        <taxon>Loxocarpinae</taxon>
        <taxon>Dorcoceras</taxon>
    </lineage>
</organism>